<keyword evidence="2" id="KW-1185">Reference proteome</keyword>
<evidence type="ECO:0000313" key="1">
    <source>
        <dbReference type="EMBL" id="CAB3802421.1"/>
    </source>
</evidence>
<dbReference type="Proteomes" id="UP000494115">
    <property type="component" value="Unassembled WGS sequence"/>
</dbReference>
<evidence type="ECO:0000313" key="2">
    <source>
        <dbReference type="Proteomes" id="UP000494115"/>
    </source>
</evidence>
<name>A0A6S7BJD0_9BURK</name>
<organism evidence="1 2">
    <name type="scientific">Pararobbsia alpina</name>
    <dbReference type="NCBI Taxonomy" id="621374"/>
    <lineage>
        <taxon>Bacteria</taxon>
        <taxon>Pseudomonadati</taxon>
        <taxon>Pseudomonadota</taxon>
        <taxon>Betaproteobacteria</taxon>
        <taxon>Burkholderiales</taxon>
        <taxon>Burkholderiaceae</taxon>
        <taxon>Pararobbsia</taxon>
    </lineage>
</organism>
<accession>A0A6S7BJD0</accession>
<sequence length="120" mass="12237">MTATRNLEAPRAARFDILRRRSLAAGLACAATLLAAACNTTSTKQTYLPSGDVGFTVNCSGDSSGSSWAACYKEAGEACGAYGYDVVSKDGDGGAPAGGSLGGMLSSNVKNRSMLVRCKQ</sequence>
<dbReference type="EMBL" id="CADIKM010000048">
    <property type="protein sequence ID" value="CAB3802421.1"/>
    <property type="molecule type" value="Genomic_DNA"/>
</dbReference>
<gene>
    <name evidence="1" type="ORF">LMG28138_05194</name>
</gene>
<proteinExistence type="predicted"/>
<protein>
    <recommendedName>
        <fullName evidence="3">Lipoprotein</fullName>
    </recommendedName>
</protein>
<evidence type="ECO:0008006" key="3">
    <source>
        <dbReference type="Google" id="ProtNLM"/>
    </source>
</evidence>
<dbReference type="RefSeq" id="WP_175107777.1">
    <property type="nucleotide sequence ID" value="NZ_CADIKM010000048.1"/>
</dbReference>
<reference evidence="1 2" key="1">
    <citation type="submission" date="2020-04" db="EMBL/GenBank/DDBJ databases">
        <authorList>
            <person name="De Canck E."/>
        </authorList>
    </citation>
    <scope>NUCLEOTIDE SEQUENCE [LARGE SCALE GENOMIC DNA]</scope>
    <source>
        <strain evidence="1 2">LMG 28138</strain>
    </source>
</reference>
<dbReference type="AlphaFoldDB" id="A0A6S7BJD0"/>